<accession>A0A4R5QFD7</accession>
<proteinExistence type="predicted"/>
<sequence>MYETRERPGDGYRYIPAVFQYSAGVAALPGFRIERVRFAEPVPMAAGFARIADYLKGIGRPLSAFCQCELRSPGQFTEAGFRQFNLGYAKVLGEWGILTGSDNPVARSNVCPELTPPAEPAFHAFSCTLPDAGAAPSFATAGSGESTEGKGSYEEQTIALGDVSPAGLRRKASFVLGEMERRMQALGGSWAMATAAQVYTIHDIHPFLGDELVARGAGRHGVTWHHCRPPVVGLEYEMDVRGLPLERVIPG</sequence>
<gene>
    <name evidence="1" type="ORF">E2C06_14565</name>
</gene>
<dbReference type="EMBL" id="SMSJ01000016">
    <property type="protein sequence ID" value="TDH61964.1"/>
    <property type="molecule type" value="Genomic_DNA"/>
</dbReference>
<dbReference type="Proteomes" id="UP000295096">
    <property type="component" value="Unassembled WGS sequence"/>
</dbReference>
<keyword evidence="2" id="KW-1185">Reference proteome</keyword>
<evidence type="ECO:0000313" key="1">
    <source>
        <dbReference type="EMBL" id="TDH61964.1"/>
    </source>
</evidence>
<comment type="caution">
    <text evidence="1">The sequence shown here is derived from an EMBL/GenBank/DDBJ whole genome shotgun (WGS) entry which is preliminary data.</text>
</comment>
<evidence type="ECO:0000313" key="2">
    <source>
        <dbReference type="Proteomes" id="UP000295096"/>
    </source>
</evidence>
<dbReference type="AlphaFoldDB" id="A0A4R5QFD7"/>
<dbReference type="RefSeq" id="WP_133289334.1">
    <property type="nucleotide sequence ID" value="NZ_SMSJ01000016.1"/>
</dbReference>
<dbReference type="OrthoDB" id="8125412at2"/>
<evidence type="ECO:0008006" key="3">
    <source>
        <dbReference type="Google" id="ProtNLM"/>
    </source>
</evidence>
<name>A0A4R5QFD7_9PROT</name>
<reference evidence="1 2" key="1">
    <citation type="journal article" date="2016" name="J. Microbiol.">
        <title>Dankookia rubra gen. nov., sp. nov., an alphaproteobacterium isolated from sediment of a shallow stream.</title>
        <authorList>
            <person name="Kim W.H."/>
            <person name="Kim D.H."/>
            <person name="Kang K."/>
            <person name="Ahn T.Y."/>
        </authorList>
    </citation>
    <scope>NUCLEOTIDE SEQUENCE [LARGE SCALE GENOMIC DNA]</scope>
    <source>
        <strain evidence="1 2">JCM30602</strain>
    </source>
</reference>
<protein>
    <recommendedName>
        <fullName evidence="3">RidA family protein</fullName>
    </recommendedName>
</protein>
<organism evidence="1 2">
    <name type="scientific">Dankookia rubra</name>
    <dbReference type="NCBI Taxonomy" id="1442381"/>
    <lineage>
        <taxon>Bacteria</taxon>
        <taxon>Pseudomonadati</taxon>
        <taxon>Pseudomonadota</taxon>
        <taxon>Alphaproteobacteria</taxon>
        <taxon>Acetobacterales</taxon>
        <taxon>Roseomonadaceae</taxon>
        <taxon>Dankookia</taxon>
    </lineage>
</organism>